<evidence type="ECO:0000256" key="6">
    <source>
        <dbReference type="SAM" id="MobiDB-lite"/>
    </source>
</evidence>
<evidence type="ECO:0000313" key="9">
    <source>
        <dbReference type="Ensembl" id="ENSSANP00000073298.1"/>
    </source>
</evidence>
<dbReference type="GO" id="GO:0008195">
    <property type="term" value="F:phosphatidate phosphatase activity"/>
    <property type="evidence" value="ECO:0007669"/>
    <property type="project" value="TreeGrafter"/>
</dbReference>
<keyword evidence="3 7" id="KW-0812">Transmembrane</keyword>
<keyword evidence="10" id="KW-1185">Reference proteome</keyword>
<comment type="subcellular location">
    <subcellularLocation>
        <location evidence="1">Membrane</location>
        <topology evidence="1">Multi-pass membrane protein</topology>
    </subcellularLocation>
</comment>
<comment type="similarity">
    <text evidence="2">Belongs to the PA-phosphatase related phosphoesterase family.</text>
</comment>
<feature type="region of interest" description="Disordered" evidence="6">
    <location>
        <begin position="187"/>
        <end position="207"/>
    </location>
</feature>
<evidence type="ECO:0000256" key="1">
    <source>
        <dbReference type="ARBA" id="ARBA00004141"/>
    </source>
</evidence>
<feature type="domain" description="Phosphatidic acid phosphatase type 2/haloperoxidase" evidence="8">
    <location>
        <begin position="8"/>
        <end position="85"/>
    </location>
</feature>
<proteinExistence type="inferred from homology"/>
<feature type="transmembrane region" description="Helical" evidence="7">
    <location>
        <begin position="40"/>
        <end position="59"/>
    </location>
</feature>
<dbReference type="InterPro" id="IPR000326">
    <property type="entry name" value="PAP2/HPO"/>
</dbReference>
<evidence type="ECO:0000256" key="5">
    <source>
        <dbReference type="ARBA" id="ARBA00023136"/>
    </source>
</evidence>
<dbReference type="PANTHER" id="PTHR10165:SF14">
    <property type="entry name" value="PHOSPHOLIPID PHOSPHATASE-RELATED PROTEIN TYPE 3"/>
    <property type="match status" value="1"/>
</dbReference>
<keyword evidence="4 7" id="KW-1133">Transmembrane helix</keyword>
<protein>
    <submittedName>
        <fullName evidence="9">Phospholipid phosphatase related 3b</fullName>
    </submittedName>
</protein>
<dbReference type="GO" id="GO:0005886">
    <property type="term" value="C:plasma membrane"/>
    <property type="evidence" value="ECO:0007669"/>
    <property type="project" value="TreeGrafter"/>
</dbReference>
<sequence length="508" mass="54919">MFAFLYDRKTFPSQHATLSSFAAVYISMYFNSTISDSTKLLKPVLVFAFAIAAVLTGLTQITQYRSHPIDVYVGFCIGAGIAAYLALHAVANFKSPEDTVIPQPPLLQKDALRALAQRGHDSVYNKGHASESNEEITSPASLDGLNRPVQREKTSLGSLKRASVDVELLAPRSPMGKETMVTFSNTLPRATAPEEPTRRVVTVPVPVPLDPMRSQQLVSEWKQRSMEMRGGSLPDEDTSEQGSDGGNDTTTEEDSVHSSVCSSVQQSAKPANPPTGARIVMSPRPPAQPSVPPPVSPKSASTRAKWLSITEKSGANIPVLKAGNQPRIMQVIAMSKQQGLLSGSAKSSETSSSSGTSSITGTESSPNRSELDSSSGIITVDAHAPHHPVVRMTSNPNNPWEWRGSSDGNTTESYELKNLNREGSCSYRHVRSISPHSSASVADHGPPQPPQPPQPLLPPQLPPVGQTSEGRSLRRKTPLVLLDREGNLNHTEQVSYYKKLQSGRYFKE</sequence>
<evidence type="ECO:0000256" key="3">
    <source>
        <dbReference type="ARBA" id="ARBA00022692"/>
    </source>
</evidence>
<evidence type="ECO:0000256" key="7">
    <source>
        <dbReference type="SAM" id="Phobius"/>
    </source>
</evidence>
<evidence type="ECO:0000256" key="2">
    <source>
        <dbReference type="ARBA" id="ARBA00008816"/>
    </source>
</evidence>
<feature type="compositionally biased region" description="Polar residues" evidence="6">
    <location>
        <begin position="240"/>
        <end position="249"/>
    </location>
</feature>
<dbReference type="Ensembl" id="ENSSANT00000077927.1">
    <property type="protein sequence ID" value="ENSSANP00000073298.1"/>
    <property type="gene ID" value="ENSSANG00000036563.1"/>
</dbReference>
<feature type="region of interest" description="Disordered" evidence="6">
    <location>
        <begin position="123"/>
        <end position="158"/>
    </location>
</feature>
<dbReference type="Pfam" id="PF01569">
    <property type="entry name" value="PAP2"/>
    <property type="match status" value="1"/>
</dbReference>
<dbReference type="InterPro" id="IPR043216">
    <property type="entry name" value="PAP-like"/>
</dbReference>
<dbReference type="AlphaFoldDB" id="A0A671QRL8"/>
<evidence type="ECO:0000313" key="10">
    <source>
        <dbReference type="Proteomes" id="UP000472260"/>
    </source>
</evidence>
<keyword evidence="5 7" id="KW-0472">Membrane</keyword>
<evidence type="ECO:0000256" key="4">
    <source>
        <dbReference type="ARBA" id="ARBA00022989"/>
    </source>
</evidence>
<feature type="compositionally biased region" description="Low complexity" evidence="6">
    <location>
        <begin position="257"/>
        <end position="267"/>
    </location>
</feature>
<dbReference type="PANTHER" id="PTHR10165">
    <property type="entry name" value="LIPID PHOSPHATE PHOSPHATASE"/>
    <property type="match status" value="1"/>
</dbReference>
<feature type="region of interest" description="Disordered" evidence="6">
    <location>
        <begin position="222"/>
        <end position="303"/>
    </location>
</feature>
<reference evidence="9" key="1">
    <citation type="submission" date="2025-08" db="UniProtKB">
        <authorList>
            <consortium name="Ensembl"/>
        </authorList>
    </citation>
    <scope>IDENTIFICATION</scope>
</reference>
<evidence type="ECO:0000259" key="8">
    <source>
        <dbReference type="Pfam" id="PF01569"/>
    </source>
</evidence>
<feature type="region of interest" description="Disordered" evidence="6">
    <location>
        <begin position="432"/>
        <end position="490"/>
    </location>
</feature>
<name>A0A671QRL8_9TELE</name>
<accession>A0A671QRL8</accession>
<feature type="transmembrane region" description="Helical" evidence="7">
    <location>
        <begin position="16"/>
        <end position="34"/>
    </location>
</feature>
<dbReference type="Proteomes" id="UP000472260">
    <property type="component" value="Unassembled WGS sequence"/>
</dbReference>
<dbReference type="GO" id="GO:0006644">
    <property type="term" value="P:phospholipid metabolic process"/>
    <property type="evidence" value="ECO:0007669"/>
    <property type="project" value="InterPro"/>
</dbReference>
<feature type="compositionally biased region" description="Low complexity" evidence="6">
    <location>
        <begin position="342"/>
        <end position="365"/>
    </location>
</feature>
<organism evidence="9 10">
    <name type="scientific">Sinocyclocheilus anshuiensis</name>
    <dbReference type="NCBI Taxonomy" id="1608454"/>
    <lineage>
        <taxon>Eukaryota</taxon>
        <taxon>Metazoa</taxon>
        <taxon>Chordata</taxon>
        <taxon>Craniata</taxon>
        <taxon>Vertebrata</taxon>
        <taxon>Euteleostomi</taxon>
        <taxon>Actinopterygii</taxon>
        <taxon>Neopterygii</taxon>
        <taxon>Teleostei</taxon>
        <taxon>Ostariophysi</taxon>
        <taxon>Cypriniformes</taxon>
        <taxon>Cyprinidae</taxon>
        <taxon>Cyprininae</taxon>
        <taxon>Sinocyclocheilus</taxon>
    </lineage>
</organism>
<dbReference type="Gene3D" id="1.20.144.10">
    <property type="entry name" value="Phosphatidic acid phosphatase type 2/haloperoxidase"/>
    <property type="match status" value="1"/>
</dbReference>
<dbReference type="GO" id="GO:0007165">
    <property type="term" value="P:signal transduction"/>
    <property type="evidence" value="ECO:0007669"/>
    <property type="project" value="TreeGrafter"/>
</dbReference>
<feature type="compositionally biased region" description="Pro residues" evidence="6">
    <location>
        <begin position="446"/>
        <end position="462"/>
    </location>
</feature>
<reference evidence="9" key="2">
    <citation type="submission" date="2025-09" db="UniProtKB">
        <authorList>
            <consortium name="Ensembl"/>
        </authorList>
    </citation>
    <scope>IDENTIFICATION</scope>
</reference>
<feature type="region of interest" description="Disordered" evidence="6">
    <location>
        <begin position="388"/>
        <end position="411"/>
    </location>
</feature>
<dbReference type="SUPFAM" id="SSF48317">
    <property type="entry name" value="Acid phosphatase/Vanadium-dependent haloperoxidase"/>
    <property type="match status" value="1"/>
</dbReference>
<dbReference type="InterPro" id="IPR036938">
    <property type="entry name" value="PAP2/HPO_sf"/>
</dbReference>
<feature type="transmembrane region" description="Helical" evidence="7">
    <location>
        <begin position="71"/>
        <end position="91"/>
    </location>
</feature>
<feature type="region of interest" description="Disordered" evidence="6">
    <location>
        <begin position="340"/>
        <end position="373"/>
    </location>
</feature>
<dbReference type="GO" id="GO:0046839">
    <property type="term" value="P:phospholipid dephosphorylation"/>
    <property type="evidence" value="ECO:0007669"/>
    <property type="project" value="TreeGrafter"/>
</dbReference>
<feature type="compositionally biased region" description="Pro residues" evidence="6">
    <location>
        <begin position="283"/>
        <end position="296"/>
    </location>
</feature>